<dbReference type="Pfam" id="PF16116">
    <property type="entry name" value="DUF4832"/>
    <property type="match status" value="1"/>
</dbReference>
<name>A0A1H7US24_9STRE</name>
<dbReference type="SUPFAM" id="SSF51445">
    <property type="entry name" value="(Trans)glycosidases"/>
    <property type="match status" value="1"/>
</dbReference>
<evidence type="ECO:0000313" key="3">
    <source>
        <dbReference type="Proteomes" id="UP000182764"/>
    </source>
</evidence>
<reference evidence="2 3" key="1">
    <citation type="submission" date="2016-10" db="EMBL/GenBank/DDBJ databases">
        <authorList>
            <person name="de Groot N.N."/>
        </authorList>
    </citation>
    <scope>NUCLEOTIDE SEQUENCE [LARGE SCALE GENOMIC DNA]</scope>
    <source>
        <strain evidence="2 3">VTM1R29</strain>
    </source>
</reference>
<dbReference type="RefSeq" id="WP_074595126.1">
    <property type="nucleotide sequence ID" value="NZ_FNUH01000002.1"/>
</dbReference>
<dbReference type="AlphaFoldDB" id="A0A1H7US24"/>
<evidence type="ECO:0000313" key="2">
    <source>
        <dbReference type="EMBL" id="SEL99569.1"/>
    </source>
</evidence>
<dbReference type="EMBL" id="FOBM01000001">
    <property type="protein sequence ID" value="SEL99569.1"/>
    <property type="molecule type" value="Genomic_DNA"/>
</dbReference>
<accession>A0A1H7US24</accession>
<dbReference type="InterPro" id="IPR017853">
    <property type="entry name" value="GH"/>
</dbReference>
<dbReference type="InterPro" id="IPR032267">
    <property type="entry name" value="DUF4832"/>
</dbReference>
<feature type="domain" description="DUF4832" evidence="1">
    <location>
        <begin position="269"/>
        <end position="438"/>
    </location>
</feature>
<protein>
    <recommendedName>
        <fullName evidence="1">DUF4832 domain-containing protein</fullName>
    </recommendedName>
</protein>
<proteinExistence type="predicted"/>
<dbReference type="Gene3D" id="3.20.20.80">
    <property type="entry name" value="Glycosidases"/>
    <property type="match status" value="1"/>
</dbReference>
<sequence length="456" mass="51382">MKKSMMITLLTILALVLLFCVVYVVKVGSVKKQFTYSNEVVSNPLMGYAPAAIEETVTDDVTLLYVDITWRELESQEGVYNWDDIESENQFDRWRSEGKHLVLRFILDYPSNEKHKDIPDWLYNRLDDSGDWYDSEYGKGFSPNYESKVLIAAYEKAVQAMGERWGDDEFISFIELGGLGHWGEWHVDSTAGIRQLPDESVREQYVTPWLSAFPNANLLMRRPFTVASENGLGLYNDMAGNQKATQEWLDWIVSGGVYSETGENDLVAMPNVWQTAPIGGELTSSDSMSSLLGDNLSQTIDLVAQSHTTFLGPKIAEDIGDDNTGYDDLLKNMGYRLWVTSASVKQSLSQKLTLKLTLKNSGVAPFYRNWTSYIYLKNKNDDSVQAIALDLDVTKILPDEEQSVSVELPVENLTKLEKNYSISLGIVDPMTNQNAIHFAVSGQENADTLLLFDWSN</sequence>
<dbReference type="Proteomes" id="UP000182764">
    <property type="component" value="Unassembled WGS sequence"/>
</dbReference>
<gene>
    <name evidence="2" type="ORF">SAMN04487839_101634</name>
</gene>
<evidence type="ECO:0000259" key="1">
    <source>
        <dbReference type="Pfam" id="PF16116"/>
    </source>
</evidence>
<organism evidence="2 3">
    <name type="scientific">Streptococcus gallolyticus</name>
    <dbReference type="NCBI Taxonomy" id="315405"/>
    <lineage>
        <taxon>Bacteria</taxon>
        <taxon>Bacillati</taxon>
        <taxon>Bacillota</taxon>
        <taxon>Bacilli</taxon>
        <taxon>Lactobacillales</taxon>
        <taxon>Streptococcaceae</taxon>
        <taxon>Streptococcus</taxon>
    </lineage>
</organism>